<dbReference type="Gene3D" id="3.10.450.50">
    <property type="match status" value="1"/>
</dbReference>
<dbReference type="Proteomes" id="UP000464754">
    <property type="component" value="Chromosome"/>
</dbReference>
<reference evidence="2" key="1">
    <citation type="submission" date="2019-05" db="EMBL/GenBank/DDBJ databases">
        <title>Complete genome sequencing of Absiella argi strain JCM 30884.</title>
        <authorList>
            <person name="Sakamoto M."/>
            <person name="Murakami T."/>
            <person name="Mori H."/>
        </authorList>
    </citation>
    <scope>NUCLEOTIDE SEQUENCE [LARGE SCALE GENOMIC DNA]</scope>
    <source>
        <strain evidence="2">JCM 30884</strain>
    </source>
</reference>
<dbReference type="RefSeq" id="WP_115714885.1">
    <property type="nucleotide sequence ID" value="NZ_AP019695.1"/>
</dbReference>
<proteinExistence type="predicted"/>
<keyword evidence="2" id="KW-1185">Reference proteome</keyword>
<evidence type="ECO:0008006" key="3">
    <source>
        <dbReference type="Google" id="ProtNLM"/>
    </source>
</evidence>
<sequence>MNINAYWRCCLHQKADELKTYFHENAYINWHNTNEHFTVDEFIQANCEYPGKWDGEIQRTEYLKDTVITVVHVFSLDKTISCHVTSFIKFQNDKIISIDEYWGDDGLPPTWRKKKKIGTPIR</sequence>
<name>A0A6N4TFH7_9FIRM</name>
<dbReference type="AlphaFoldDB" id="A0A6N4TFH7"/>
<evidence type="ECO:0000313" key="2">
    <source>
        <dbReference type="Proteomes" id="UP000464754"/>
    </source>
</evidence>
<gene>
    <name evidence="1" type="ORF">Aargi30884_05710</name>
</gene>
<organism evidence="1 2">
    <name type="scientific">Amedibacterium intestinale</name>
    <dbReference type="NCBI Taxonomy" id="2583452"/>
    <lineage>
        <taxon>Bacteria</taxon>
        <taxon>Bacillati</taxon>
        <taxon>Bacillota</taxon>
        <taxon>Erysipelotrichia</taxon>
        <taxon>Erysipelotrichales</taxon>
        <taxon>Erysipelotrichaceae</taxon>
        <taxon>Amedibacterium</taxon>
    </lineage>
</organism>
<dbReference type="KEGG" id="aarg:Aargi30884_05710"/>
<dbReference type="SUPFAM" id="SSF54427">
    <property type="entry name" value="NTF2-like"/>
    <property type="match status" value="1"/>
</dbReference>
<accession>A0A6N4TFH7</accession>
<protein>
    <recommendedName>
        <fullName evidence="3">SnoaL-like domain-containing protein</fullName>
    </recommendedName>
</protein>
<dbReference type="InterPro" id="IPR032710">
    <property type="entry name" value="NTF2-like_dom_sf"/>
</dbReference>
<evidence type="ECO:0000313" key="1">
    <source>
        <dbReference type="EMBL" id="BBK21668.1"/>
    </source>
</evidence>
<dbReference type="EMBL" id="AP019695">
    <property type="protein sequence ID" value="BBK21668.1"/>
    <property type="molecule type" value="Genomic_DNA"/>
</dbReference>